<keyword evidence="3" id="KW-1185">Reference proteome</keyword>
<dbReference type="Proteomes" id="UP001219518">
    <property type="component" value="Unassembled WGS sequence"/>
</dbReference>
<proteinExistence type="predicted"/>
<name>A0AAE1H4K8_9NEOP</name>
<evidence type="ECO:0000256" key="1">
    <source>
        <dbReference type="SAM" id="MobiDB-lite"/>
    </source>
</evidence>
<sequence>MVNGVRTNESEEVFLKSLEKSQLWITRINRKDLQEKDINCNTRICARHFVSGKPAYHMMENDPDWAPSLELGYNYASPKIVQLALERCKRSEGRRKVLSNITNCQPEPEPEPEPEPSCKEASTQTYLTSHDVEEST</sequence>
<dbReference type="GO" id="GO:0008270">
    <property type="term" value="F:zinc ion binding"/>
    <property type="evidence" value="ECO:0007669"/>
    <property type="project" value="UniProtKB-KW"/>
</dbReference>
<accession>A0AAE1H4K8</accession>
<dbReference type="AlphaFoldDB" id="A0AAE1H4K8"/>
<reference evidence="2" key="1">
    <citation type="submission" date="2021-07" db="EMBL/GenBank/DDBJ databases">
        <authorList>
            <person name="Catto M.A."/>
            <person name="Jacobson A."/>
            <person name="Kennedy G."/>
            <person name="Labadie P."/>
            <person name="Hunt B.G."/>
            <person name="Srinivasan R."/>
        </authorList>
    </citation>
    <scope>NUCLEOTIDE SEQUENCE</scope>
    <source>
        <strain evidence="2">PL_HMW_Pooled</strain>
        <tissue evidence="2">Head</tissue>
    </source>
</reference>
<evidence type="ECO:0000313" key="2">
    <source>
        <dbReference type="EMBL" id="KAK3914684.1"/>
    </source>
</evidence>
<dbReference type="GO" id="GO:0003677">
    <property type="term" value="F:DNA binding"/>
    <property type="evidence" value="ECO:0007669"/>
    <property type="project" value="UniProtKB-KW"/>
</dbReference>
<reference evidence="2" key="2">
    <citation type="journal article" date="2023" name="BMC Genomics">
        <title>Pest status, molecular evolution, and epigenetic factors derived from the genome assembly of Frankliniella fusca, a thysanopteran phytovirus vector.</title>
        <authorList>
            <person name="Catto M.A."/>
            <person name="Labadie P.E."/>
            <person name="Jacobson A.L."/>
            <person name="Kennedy G.G."/>
            <person name="Srinivasan R."/>
            <person name="Hunt B.G."/>
        </authorList>
    </citation>
    <scope>NUCLEOTIDE SEQUENCE</scope>
    <source>
        <strain evidence="2">PL_HMW_Pooled</strain>
    </source>
</reference>
<dbReference type="EMBL" id="JAHWGI010000383">
    <property type="protein sequence ID" value="KAK3914684.1"/>
    <property type="molecule type" value="Genomic_DNA"/>
</dbReference>
<organism evidence="2 3">
    <name type="scientific">Frankliniella fusca</name>
    <dbReference type="NCBI Taxonomy" id="407009"/>
    <lineage>
        <taxon>Eukaryota</taxon>
        <taxon>Metazoa</taxon>
        <taxon>Ecdysozoa</taxon>
        <taxon>Arthropoda</taxon>
        <taxon>Hexapoda</taxon>
        <taxon>Insecta</taxon>
        <taxon>Pterygota</taxon>
        <taxon>Neoptera</taxon>
        <taxon>Paraneoptera</taxon>
        <taxon>Thysanoptera</taxon>
        <taxon>Terebrantia</taxon>
        <taxon>Thripoidea</taxon>
        <taxon>Thripidae</taxon>
        <taxon>Frankliniella</taxon>
    </lineage>
</organism>
<evidence type="ECO:0000313" key="3">
    <source>
        <dbReference type="Proteomes" id="UP001219518"/>
    </source>
</evidence>
<gene>
    <name evidence="2" type="ORF">KUF71_005480</name>
</gene>
<feature type="region of interest" description="Disordered" evidence="1">
    <location>
        <begin position="99"/>
        <end position="136"/>
    </location>
</feature>
<comment type="caution">
    <text evidence="2">The sequence shown here is derived from an EMBL/GenBank/DDBJ whole genome shotgun (WGS) entry which is preliminary data.</text>
</comment>
<protein>
    <submittedName>
        <fullName evidence="2">3-isopropylmalate dehydrogenase</fullName>
    </submittedName>
</protein>